<dbReference type="RefSeq" id="WP_047787049.1">
    <property type="nucleotide sequence ID" value="NZ_JZWI01000039.1"/>
</dbReference>
<dbReference type="Pfam" id="PF02566">
    <property type="entry name" value="OsmC"/>
    <property type="match status" value="1"/>
</dbReference>
<sequence>MAQYTAEILWQRGDQDFLGNSYSRRHSLRFDGGAEVPGSSSPHVVPLPFSDAAAVDPEEAFVASLSSCHMLWFLTMAVKRTFIVDRYFDAASGVMEKNAEGKLAMTVVTLRPEVSFSGENLPTREQVEHMHHRAHEECFIANSVKTEVRCEPVFAAAA</sequence>
<comment type="caution">
    <text evidence="1">The sequence shown here is derived from an EMBL/GenBank/DDBJ whole genome shotgun (WGS) entry which is preliminary data.</text>
</comment>
<dbReference type="AlphaFoldDB" id="A0A0H2LTS3"/>
<reference evidence="1 2" key="1">
    <citation type="submission" date="2015-03" db="EMBL/GenBank/DDBJ databases">
        <title>Genome sequence of Variovorax paradoxus TBEA6.</title>
        <authorList>
            <person name="Poehlein A."/>
            <person name="Schuldes J."/>
            <person name="Wuebbeler J.H."/>
            <person name="Hiessl S."/>
            <person name="Steinbuechel A."/>
            <person name="Daniel R."/>
        </authorList>
    </citation>
    <scope>NUCLEOTIDE SEQUENCE [LARGE SCALE GENOMIC DNA]</scope>
    <source>
        <strain evidence="1 2">TBEA6</strain>
    </source>
</reference>
<dbReference type="Proteomes" id="UP000035170">
    <property type="component" value="Unassembled WGS sequence"/>
</dbReference>
<accession>A0A0H2LTS3</accession>
<dbReference type="InterPro" id="IPR003718">
    <property type="entry name" value="OsmC/Ohr_fam"/>
</dbReference>
<dbReference type="InterPro" id="IPR036102">
    <property type="entry name" value="OsmC/Ohrsf"/>
</dbReference>
<dbReference type="InterPro" id="IPR015946">
    <property type="entry name" value="KH_dom-like_a/b"/>
</dbReference>
<dbReference type="SUPFAM" id="SSF82784">
    <property type="entry name" value="OsmC-like"/>
    <property type="match status" value="1"/>
</dbReference>
<dbReference type="PANTHER" id="PTHR42830">
    <property type="entry name" value="OSMOTICALLY INDUCIBLE FAMILY PROTEIN"/>
    <property type="match status" value="1"/>
</dbReference>
<dbReference type="Gene3D" id="3.30.300.20">
    <property type="match status" value="1"/>
</dbReference>
<evidence type="ECO:0000313" key="2">
    <source>
        <dbReference type="Proteomes" id="UP000035170"/>
    </source>
</evidence>
<gene>
    <name evidence="1" type="ORF">VPARA_58120</name>
</gene>
<dbReference type="PANTHER" id="PTHR42830:SF2">
    <property type="entry name" value="OSMC_OHR FAMILY PROTEIN"/>
    <property type="match status" value="1"/>
</dbReference>
<organism evidence="1 2">
    <name type="scientific">Variovorax paradoxus</name>
    <dbReference type="NCBI Taxonomy" id="34073"/>
    <lineage>
        <taxon>Bacteria</taxon>
        <taxon>Pseudomonadati</taxon>
        <taxon>Pseudomonadota</taxon>
        <taxon>Betaproteobacteria</taxon>
        <taxon>Burkholderiales</taxon>
        <taxon>Comamonadaceae</taxon>
        <taxon>Variovorax</taxon>
    </lineage>
</organism>
<proteinExistence type="predicted"/>
<keyword evidence="2" id="KW-1185">Reference proteome</keyword>
<dbReference type="PATRIC" id="fig|34073.19.peg.5966"/>
<evidence type="ECO:0000313" key="1">
    <source>
        <dbReference type="EMBL" id="KLN53051.1"/>
    </source>
</evidence>
<dbReference type="EMBL" id="JZWI01000039">
    <property type="protein sequence ID" value="KLN53051.1"/>
    <property type="molecule type" value="Genomic_DNA"/>
</dbReference>
<name>A0A0H2LTS3_VARPD</name>
<dbReference type="InterPro" id="IPR052707">
    <property type="entry name" value="OsmC_Ohr_Peroxiredoxin"/>
</dbReference>
<protein>
    <submittedName>
        <fullName evidence="1">OsmC-like protein</fullName>
    </submittedName>
</protein>